<sequence length="126" mass="13760">MSSNTKARVTVLENILGVPAKGEQISVCDRLDALSAETAVIQNEISDQRDVVLIHVEELADALDAQGSVARETQSQLETKIALLNRAMCGLPREGEVATKVKVPKPKPFNSARSANDLENFLWDME</sequence>
<dbReference type="EMBL" id="JAXUIC010000005">
    <property type="protein sequence ID" value="KAK4589887.1"/>
    <property type="molecule type" value="Genomic_DNA"/>
</dbReference>
<dbReference type="AlphaFoldDB" id="A0AAN7IX66"/>
<comment type="caution">
    <text evidence="1">The sequence shown here is derived from an EMBL/GenBank/DDBJ whole genome shotgun (WGS) entry which is preliminary data.</text>
</comment>
<proteinExistence type="predicted"/>
<organism evidence="1 2">
    <name type="scientific">Quercus rubra</name>
    <name type="common">Northern red oak</name>
    <name type="synonym">Quercus borealis</name>
    <dbReference type="NCBI Taxonomy" id="3512"/>
    <lineage>
        <taxon>Eukaryota</taxon>
        <taxon>Viridiplantae</taxon>
        <taxon>Streptophyta</taxon>
        <taxon>Embryophyta</taxon>
        <taxon>Tracheophyta</taxon>
        <taxon>Spermatophyta</taxon>
        <taxon>Magnoliopsida</taxon>
        <taxon>eudicotyledons</taxon>
        <taxon>Gunneridae</taxon>
        <taxon>Pentapetalae</taxon>
        <taxon>rosids</taxon>
        <taxon>fabids</taxon>
        <taxon>Fagales</taxon>
        <taxon>Fagaceae</taxon>
        <taxon>Quercus</taxon>
    </lineage>
</organism>
<keyword evidence="2" id="KW-1185">Reference proteome</keyword>
<gene>
    <name evidence="1" type="ORF">RGQ29_020461</name>
</gene>
<evidence type="ECO:0000313" key="1">
    <source>
        <dbReference type="EMBL" id="KAK4589887.1"/>
    </source>
</evidence>
<evidence type="ECO:0000313" key="2">
    <source>
        <dbReference type="Proteomes" id="UP001324115"/>
    </source>
</evidence>
<dbReference type="Proteomes" id="UP001324115">
    <property type="component" value="Unassembled WGS sequence"/>
</dbReference>
<name>A0AAN7IX66_QUERU</name>
<accession>A0AAN7IX66</accession>
<reference evidence="1 2" key="1">
    <citation type="journal article" date="2023" name="G3 (Bethesda)">
        <title>A haplotype-resolved chromosome-scale genome for Quercus rubra L. provides insights into the genetics of adaptive traits for red oak species.</title>
        <authorList>
            <person name="Kapoor B."/>
            <person name="Jenkins J."/>
            <person name="Schmutz J."/>
            <person name="Zhebentyayeva T."/>
            <person name="Kuelheim C."/>
            <person name="Coggeshall M."/>
            <person name="Heim C."/>
            <person name="Lasky J.R."/>
            <person name="Leites L."/>
            <person name="Islam-Faridi N."/>
            <person name="Romero-Severson J."/>
            <person name="DeLeo V.L."/>
            <person name="Lucas S.M."/>
            <person name="Lazic D."/>
            <person name="Gailing O."/>
            <person name="Carlson J."/>
            <person name="Staton M."/>
        </authorList>
    </citation>
    <scope>NUCLEOTIDE SEQUENCE [LARGE SCALE GENOMIC DNA]</scope>
    <source>
        <strain evidence="1">Pseudo-F2</strain>
    </source>
</reference>
<protein>
    <submittedName>
        <fullName evidence="1">Uncharacterized protein</fullName>
    </submittedName>
</protein>